<name>A0ABT7LIN7_9BURK</name>
<reference evidence="2 3" key="1">
    <citation type="submission" date="2023-06" db="EMBL/GenBank/DDBJ databases">
        <title>Pelomonas sp. APW6 16S ribosomal RNA gene genome sequencing and assembly.</title>
        <authorList>
            <person name="Woo H."/>
        </authorList>
    </citation>
    <scope>NUCLEOTIDE SEQUENCE [LARGE SCALE GENOMIC DNA]</scope>
    <source>
        <strain evidence="2 3">APW6</strain>
    </source>
</reference>
<feature type="transmembrane region" description="Helical" evidence="1">
    <location>
        <begin position="12"/>
        <end position="33"/>
    </location>
</feature>
<sequence>MKKNRRNDRLVLAWIEMGTALVLLITAIVNAVFNYQLTNARQVAAQV</sequence>
<evidence type="ECO:0000313" key="3">
    <source>
        <dbReference type="Proteomes" id="UP001238603"/>
    </source>
</evidence>
<keyword evidence="3" id="KW-1185">Reference proteome</keyword>
<organism evidence="2 3">
    <name type="scientific">Roseateles subflavus</name>
    <dbReference type="NCBI Taxonomy" id="3053353"/>
    <lineage>
        <taxon>Bacteria</taxon>
        <taxon>Pseudomonadati</taxon>
        <taxon>Pseudomonadota</taxon>
        <taxon>Betaproteobacteria</taxon>
        <taxon>Burkholderiales</taxon>
        <taxon>Sphaerotilaceae</taxon>
        <taxon>Roseateles</taxon>
    </lineage>
</organism>
<dbReference type="EMBL" id="JASVDS010000003">
    <property type="protein sequence ID" value="MDL5032717.1"/>
    <property type="molecule type" value="Genomic_DNA"/>
</dbReference>
<dbReference type="RefSeq" id="WP_285982800.1">
    <property type="nucleotide sequence ID" value="NZ_JASVDS010000003.1"/>
</dbReference>
<accession>A0ABT7LIN7</accession>
<keyword evidence="1" id="KW-1133">Transmembrane helix</keyword>
<protein>
    <submittedName>
        <fullName evidence="2">Uncharacterized protein</fullName>
    </submittedName>
</protein>
<proteinExistence type="predicted"/>
<keyword evidence="1" id="KW-0812">Transmembrane</keyword>
<gene>
    <name evidence="2" type="ORF">QRD43_12450</name>
</gene>
<dbReference type="Proteomes" id="UP001238603">
    <property type="component" value="Unassembled WGS sequence"/>
</dbReference>
<keyword evidence="1" id="KW-0472">Membrane</keyword>
<comment type="caution">
    <text evidence="2">The sequence shown here is derived from an EMBL/GenBank/DDBJ whole genome shotgun (WGS) entry which is preliminary data.</text>
</comment>
<evidence type="ECO:0000256" key="1">
    <source>
        <dbReference type="SAM" id="Phobius"/>
    </source>
</evidence>
<evidence type="ECO:0000313" key="2">
    <source>
        <dbReference type="EMBL" id="MDL5032717.1"/>
    </source>
</evidence>